<protein>
    <submittedName>
        <fullName evidence="3">Uncharacterized protein</fullName>
    </submittedName>
</protein>
<feature type="transmembrane region" description="Helical" evidence="2">
    <location>
        <begin position="6"/>
        <end position="33"/>
    </location>
</feature>
<accession>A0A9X1XMT3</accession>
<keyword evidence="4" id="KW-1185">Reference proteome</keyword>
<organism evidence="3 4">
    <name type="scientific">Vibrio amylolyticus</name>
    <dbReference type="NCBI Taxonomy" id="2847292"/>
    <lineage>
        <taxon>Bacteria</taxon>
        <taxon>Pseudomonadati</taxon>
        <taxon>Pseudomonadota</taxon>
        <taxon>Gammaproteobacteria</taxon>
        <taxon>Vibrionales</taxon>
        <taxon>Vibrionaceae</taxon>
        <taxon>Vibrio</taxon>
    </lineage>
</organism>
<evidence type="ECO:0000256" key="1">
    <source>
        <dbReference type="SAM" id="Coils"/>
    </source>
</evidence>
<gene>
    <name evidence="3" type="ORF">KP803_11250</name>
</gene>
<keyword evidence="2" id="KW-1133">Transmembrane helix</keyword>
<dbReference type="RefSeq" id="WP_248008927.1">
    <property type="nucleotide sequence ID" value="NZ_JAJHVV010000006.1"/>
</dbReference>
<feature type="coiled-coil region" evidence="1">
    <location>
        <begin position="50"/>
        <end position="81"/>
    </location>
</feature>
<dbReference type="Proteomes" id="UP001139559">
    <property type="component" value="Unassembled WGS sequence"/>
</dbReference>
<feature type="coiled-coil region" evidence="1">
    <location>
        <begin position="205"/>
        <end position="235"/>
    </location>
</feature>
<proteinExistence type="predicted"/>
<evidence type="ECO:0000313" key="4">
    <source>
        <dbReference type="Proteomes" id="UP001139559"/>
    </source>
</evidence>
<keyword evidence="2" id="KW-0472">Membrane</keyword>
<dbReference type="EMBL" id="JAJHVV010000006">
    <property type="protein sequence ID" value="MCK6263845.1"/>
    <property type="molecule type" value="Genomic_DNA"/>
</dbReference>
<keyword evidence="2" id="KW-0812">Transmembrane</keyword>
<reference evidence="3" key="1">
    <citation type="submission" date="2021-11" db="EMBL/GenBank/DDBJ databases">
        <title>Vibrio ZSDE26 sp. nov. and Vibrio ZSDZ34 sp. nov., isolated from coastal seawater in Qingdao.</title>
        <authorList>
            <person name="Zhang P."/>
        </authorList>
    </citation>
    <scope>NUCLEOTIDE SEQUENCE</scope>
    <source>
        <strain evidence="3">ZSDE26</strain>
    </source>
</reference>
<sequence length="381" mass="42668">MSSIEAFGGIINVVLVASFVMLVGILMLATFSVKTRSRREERQFEMSMVKEQTELQLREQQAKFEQQQASEEAELQRMRLELEFPNALKLKKEQSSSPENQESKSQDQQSGFFFIPIDEDIKGTFSDMLKGFEDYARLLGYEVSLSIDSSISNQIGYKFSLRPGEQFHSHNEIQKNITEYLKAMTHTRKGFSAPPDADPIHSDNASTTMQKLKTLKRQVNDLKQQRDLYQNLSQSLGQAFTTNTPQIYITQQQLLGNKMSEDNRSYSADNSSGVIQGDNSGNVIESSNVQIGKNVSEVNEQATALQELISALKDEEKPELAPAIRHFENAHEELVEEGNPDPSRVEKYLGKATDIVKSVGVAADTALKLSKVTELLSTVAV</sequence>
<comment type="caution">
    <text evidence="3">The sequence shown here is derived from an EMBL/GenBank/DDBJ whole genome shotgun (WGS) entry which is preliminary data.</text>
</comment>
<dbReference type="AlphaFoldDB" id="A0A9X1XMT3"/>
<name>A0A9X1XMT3_9VIBR</name>
<evidence type="ECO:0000256" key="2">
    <source>
        <dbReference type="SAM" id="Phobius"/>
    </source>
</evidence>
<evidence type="ECO:0000313" key="3">
    <source>
        <dbReference type="EMBL" id="MCK6263845.1"/>
    </source>
</evidence>
<keyword evidence="1" id="KW-0175">Coiled coil</keyword>